<evidence type="ECO:0000256" key="3">
    <source>
        <dbReference type="SAM" id="MobiDB-lite"/>
    </source>
</evidence>
<dbReference type="Gene3D" id="3.40.50.1820">
    <property type="entry name" value="alpha/beta hydrolase"/>
    <property type="match status" value="1"/>
</dbReference>
<accession>A0A250XDJ8</accession>
<dbReference type="InterPro" id="IPR050960">
    <property type="entry name" value="AB_hydrolase_4_sf"/>
</dbReference>
<dbReference type="SUPFAM" id="SSF53474">
    <property type="entry name" value="alpha/beta-Hydrolases"/>
    <property type="match status" value="1"/>
</dbReference>
<dbReference type="PANTHER" id="PTHR10794">
    <property type="entry name" value="ABHYDROLASE DOMAIN-CONTAINING PROTEIN"/>
    <property type="match status" value="1"/>
</dbReference>
<proteinExistence type="inferred from homology"/>
<reference evidence="6 7" key="1">
    <citation type="submission" date="2017-08" db="EMBL/GenBank/DDBJ databases">
        <title>Acidophilic green algal genome provides insights into adaptation to an acidic environment.</title>
        <authorList>
            <person name="Hirooka S."/>
            <person name="Hirose Y."/>
            <person name="Kanesaki Y."/>
            <person name="Higuchi S."/>
            <person name="Fujiwara T."/>
            <person name="Onuma R."/>
            <person name="Era A."/>
            <person name="Ohbayashi R."/>
            <person name="Uzuka A."/>
            <person name="Nozaki H."/>
            <person name="Yoshikawa H."/>
            <person name="Miyagishima S.Y."/>
        </authorList>
    </citation>
    <scope>NUCLEOTIDE SEQUENCE [LARGE SCALE GENOMIC DNA]</scope>
    <source>
        <strain evidence="6 7">NIES-2499</strain>
    </source>
</reference>
<dbReference type="GO" id="GO:0047372">
    <property type="term" value="F:monoacylglycerol lipase activity"/>
    <property type="evidence" value="ECO:0007669"/>
    <property type="project" value="TreeGrafter"/>
</dbReference>
<evidence type="ECO:0000256" key="2">
    <source>
        <dbReference type="PIRSR" id="PIRSR005211-1"/>
    </source>
</evidence>
<feature type="region of interest" description="Disordered" evidence="3">
    <location>
        <begin position="436"/>
        <end position="488"/>
    </location>
</feature>
<comment type="similarity">
    <text evidence="1">Belongs to the AB hydrolase superfamily. AB hydrolase 4 family.</text>
</comment>
<keyword evidence="7" id="KW-1185">Reference proteome</keyword>
<evidence type="ECO:0000256" key="1">
    <source>
        <dbReference type="ARBA" id="ARBA00010884"/>
    </source>
</evidence>
<sequence length="488" mass="54521">MAVQYMRHASFYTMWCGLCFLIRCLSEILIALLRAPYEVLFHKTSSPPRLYFVENSFNKDVVSRCSSLAYFKELWWATGGHVQTFLMACMPPPKREYRRESIYLPRDGVHVSVDWLEGDSVTPESPIVLILHGLGGSSTASRSVQLLAGQVAIRGYRAAVYNRRGHGFNSLLPTKTEAAAGLAPSRGQRLKSALKERTMECQCAPIFPKHVNMEDMEAVVTHLQNLYPEANKYLIGLSCGANLAVQYIARAGSSSPFLATASVSNGYNIYEGSAILKKDPIVDGLATQMLRDILGEGRLPECIQLAREAGIQIDFDAVMSSRSLQDFESLIVLPAYGYSSLEEYYDEVSCHYNIQRVVSPLLCICCEQDPMVHTSMTEIPIAAAQTNENILTVVTKGGGHIGWFDDEAFNGGVGQWYIRLFMEYIHTITELHKEKKKLDSQVRSRGRSQSRSRLRRSSSSHKDVGEAPVSQVRTKKVRVRKGRSKSRG</sequence>
<feature type="active site" description="Charge relay system" evidence="2">
    <location>
        <position position="238"/>
    </location>
</feature>
<dbReference type="GO" id="GO:0034338">
    <property type="term" value="F:short-chain carboxylesterase activity"/>
    <property type="evidence" value="ECO:0007669"/>
    <property type="project" value="TreeGrafter"/>
</dbReference>
<feature type="active site" description="Charge relay system" evidence="2">
    <location>
        <position position="369"/>
    </location>
</feature>
<dbReference type="PIRSF" id="PIRSF005211">
    <property type="entry name" value="Ab_hydro_YheT"/>
    <property type="match status" value="1"/>
</dbReference>
<protein>
    <recommendedName>
        <fullName evidence="5">AB hydrolase-1 domain-containing protein</fullName>
    </recommendedName>
</protein>
<evidence type="ECO:0000313" key="7">
    <source>
        <dbReference type="Proteomes" id="UP000232323"/>
    </source>
</evidence>
<evidence type="ECO:0000256" key="4">
    <source>
        <dbReference type="SAM" id="Phobius"/>
    </source>
</evidence>
<feature type="compositionally biased region" description="Basic residues" evidence="3">
    <location>
        <begin position="473"/>
        <end position="488"/>
    </location>
</feature>
<dbReference type="PANTHER" id="PTHR10794:SF84">
    <property type="entry name" value="ESTERASE_LIPASE_THIOESTERASE FAMILY PROTEIN"/>
    <property type="match status" value="1"/>
</dbReference>
<dbReference type="OrthoDB" id="247542at2759"/>
<keyword evidence="4" id="KW-1133">Transmembrane helix</keyword>
<dbReference type="Proteomes" id="UP000232323">
    <property type="component" value="Unassembled WGS sequence"/>
</dbReference>
<name>A0A250XDJ8_9CHLO</name>
<dbReference type="InterPro" id="IPR000073">
    <property type="entry name" value="AB_hydrolase_1"/>
</dbReference>
<keyword evidence="4" id="KW-0812">Transmembrane</keyword>
<feature type="active site" description="Charge relay system" evidence="2">
    <location>
        <position position="400"/>
    </location>
</feature>
<feature type="transmembrane region" description="Helical" evidence="4">
    <location>
        <begin position="12"/>
        <end position="33"/>
    </location>
</feature>
<dbReference type="EMBL" id="BEGY01000061">
    <property type="protein sequence ID" value="GAX81136.1"/>
    <property type="molecule type" value="Genomic_DNA"/>
</dbReference>
<organism evidence="6 7">
    <name type="scientific">Chlamydomonas eustigma</name>
    <dbReference type="NCBI Taxonomy" id="1157962"/>
    <lineage>
        <taxon>Eukaryota</taxon>
        <taxon>Viridiplantae</taxon>
        <taxon>Chlorophyta</taxon>
        <taxon>core chlorophytes</taxon>
        <taxon>Chlorophyceae</taxon>
        <taxon>CS clade</taxon>
        <taxon>Chlamydomonadales</taxon>
        <taxon>Chlamydomonadaceae</taxon>
        <taxon>Chlamydomonas</taxon>
    </lineage>
</organism>
<dbReference type="STRING" id="1157962.A0A250XDJ8"/>
<feature type="compositionally biased region" description="Basic residues" evidence="3">
    <location>
        <begin position="444"/>
        <end position="459"/>
    </location>
</feature>
<dbReference type="InterPro" id="IPR012020">
    <property type="entry name" value="ABHD4"/>
</dbReference>
<keyword evidence="4" id="KW-0472">Membrane</keyword>
<feature type="domain" description="AB hydrolase-1" evidence="5">
    <location>
        <begin position="126"/>
        <end position="405"/>
    </location>
</feature>
<gene>
    <name evidence="6" type="ORF">CEUSTIGMA_g8570.t1</name>
</gene>
<evidence type="ECO:0000259" key="5">
    <source>
        <dbReference type="Pfam" id="PF00561"/>
    </source>
</evidence>
<dbReference type="AlphaFoldDB" id="A0A250XDJ8"/>
<dbReference type="InterPro" id="IPR029058">
    <property type="entry name" value="AB_hydrolase_fold"/>
</dbReference>
<comment type="caution">
    <text evidence="6">The sequence shown here is derived from an EMBL/GenBank/DDBJ whole genome shotgun (WGS) entry which is preliminary data.</text>
</comment>
<evidence type="ECO:0000313" key="6">
    <source>
        <dbReference type="EMBL" id="GAX81136.1"/>
    </source>
</evidence>
<dbReference type="Pfam" id="PF00561">
    <property type="entry name" value="Abhydrolase_1"/>
    <property type="match status" value="1"/>
</dbReference>